<dbReference type="AlphaFoldDB" id="A0AAJ2ZJV0"/>
<reference evidence="4 7" key="2">
    <citation type="submission" date="2020-02" db="EMBL/GenBank/DDBJ databases">
        <title>WGS of Micromonospora spp. isolated from hot spring.</title>
        <authorList>
            <person name="Thawai C."/>
        </authorList>
    </citation>
    <scope>NUCLEOTIDE SEQUENCE [LARGE SCALE GENOMIC DNA]</scope>
    <source>
        <strain evidence="4 7">TMS7</strain>
    </source>
</reference>
<feature type="domain" description="N-acetyltransferase" evidence="3">
    <location>
        <begin position="5"/>
        <end position="158"/>
    </location>
</feature>
<dbReference type="PANTHER" id="PTHR43877">
    <property type="entry name" value="AMINOALKYLPHOSPHONATE N-ACETYLTRANSFERASE-RELATED-RELATED"/>
    <property type="match status" value="1"/>
</dbReference>
<evidence type="ECO:0000256" key="1">
    <source>
        <dbReference type="ARBA" id="ARBA00022679"/>
    </source>
</evidence>
<evidence type="ECO:0000313" key="4">
    <source>
        <dbReference type="EMBL" id="NES30179.1"/>
    </source>
</evidence>
<dbReference type="CDD" id="cd04301">
    <property type="entry name" value="NAT_SF"/>
    <property type="match status" value="1"/>
</dbReference>
<evidence type="ECO:0000313" key="7">
    <source>
        <dbReference type="Proteomes" id="UP000477779"/>
    </source>
</evidence>
<dbReference type="Gene3D" id="3.40.630.30">
    <property type="match status" value="1"/>
</dbReference>
<dbReference type="SUPFAM" id="SSF55729">
    <property type="entry name" value="Acyl-CoA N-acyltransferases (Nat)"/>
    <property type="match status" value="1"/>
</dbReference>
<dbReference type="GO" id="GO:0016747">
    <property type="term" value="F:acyltransferase activity, transferring groups other than amino-acyl groups"/>
    <property type="evidence" value="ECO:0007669"/>
    <property type="project" value="InterPro"/>
</dbReference>
<keyword evidence="6" id="KW-1185">Reference proteome</keyword>
<dbReference type="RefSeq" id="WP_154226391.1">
    <property type="nucleotide sequence ID" value="NZ_CP045309.1"/>
</dbReference>
<protein>
    <submittedName>
        <fullName evidence="4">GNAT family N-acetyltransferase</fullName>
    </submittedName>
</protein>
<name>A0AAJ2ZJV0_9ACTN</name>
<dbReference type="Proteomes" id="UP000477779">
    <property type="component" value="Unassembled WGS sequence"/>
</dbReference>
<accession>A0AAJ2ZJV0</accession>
<dbReference type="EMBL" id="JAAHBZ010000010">
    <property type="protein sequence ID" value="NES30179.1"/>
    <property type="molecule type" value="Genomic_DNA"/>
</dbReference>
<dbReference type="InterPro" id="IPR050832">
    <property type="entry name" value="Bact_Acetyltransf"/>
</dbReference>
<proteinExistence type="predicted"/>
<dbReference type="Pfam" id="PF00583">
    <property type="entry name" value="Acetyltransf_1"/>
    <property type="match status" value="1"/>
</dbReference>
<dbReference type="Proteomes" id="UP000402241">
    <property type="component" value="Chromosome"/>
</dbReference>
<evidence type="ECO:0000256" key="2">
    <source>
        <dbReference type="ARBA" id="ARBA00023315"/>
    </source>
</evidence>
<dbReference type="PROSITE" id="PS51186">
    <property type="entry name" value="GNAT"/>
    <property type="match status" value="1"/>
</dbReference>
<gene>
    <name evidence="4" type="ORF">G3561_21845</name>
    <name evidence="5" type="ORF">GCE86_08265</name>
</gene>
<dbReference type="EMBL" id="CP045309">
    <property type="protein sequence ID" value="QGL47047.1"/>
    <property type="molecule type" value="Genomic_DNA"/>
</dbReference>
<sequence length="171" mass="18633">MNDTITIRRAHPDDAPTVDTLVREIAAHEGDSVHVSVTASGWRDLLGRADVTVLLAERAGEPLGYVSAQRRLHLWTGGDILALDDLYVRAQARDGGVGRELMTTLARCAAVDRLTIRWEVKPGNVGAQRFYRRLGARLFTKVIAGWPPDGYLPLLSPGGTDTIARHQGSPC</sequence>
<evidence type="ECO:0000313" key="5">
    <source>
        <dbReference type="EMBL" id="QGL47047.1"/>
    </source>
</evidence>
<dbReference type="InterPro" id="IPR016181">
    <property type="entry name" value="Acyl_CoA_acyltransferase"/>
</dbReference>
<reference evidence="5 6" key="1">
    <citation type="submission" date="2019-10" db="EMBL/GenBank/DDBJ databases">
        <title>Genome Sequence of Micromonospora terminaliae DSM 101760.</title>
        <authorList>
            <person name="Guo L."/>
        </authorList>
    </citation>
    <scope>NUCLEOTIDE SEQUENCE [LARGE SCALE GENOMIC DNA]</scope>
    <source>
        <strain evidence="5 6">DSM 101760</strain>
    </source>
</reference>
<evidence type="ECO:0000313" key="6">
    <source>
        <dbReference type="Proteomes" id="UP000402241"/>
    </source>
</evidence>
<dbReference type="InterPro" id="IPR000182">
    <property type="entry name" value="GNAT_dom"/>
</dbReference>
<organism evidence="4 7">
    <name type="scientific">Micromonospora terminaliae</name>
    <dbReference type="NCBI Taxonomy" id="1914461"/>
    <lineage>
        <taxon>Bacteria</taxon>
        <taxon>Bacillati</taxon>
        <taxon>Actinomycetota</taxon>
        <taxon>Actinomycetes</taxon>
        <taxon>Micromonosporales</taxon>
        <taxon>Micromonosporaceae</taxon>
        <taxon>Micromonospora</taxon>
    </lineage>
</organism>
<keyword evidence="1" id="KW-0808">Transferase</keyword>
<evidence type="ECO:0000259" key="3">
    <source>
        <dbReference type="PROSITE" id="PS51186"/>
    </source>
</evidence>
<keyword evidence="2" id="KW-0012">Acyltransferase</keyword>